<dbReference type="Gene3D" id="3.40.50.300">
    <property type="entry name" value="P-loop containing nucleotide triphosphate hydrolases"/>
    <property type="match status" value="1"/>
</dbReference>
<dbReference type="SMART" id="SM00862">
    <property type="entry name" value="Trans_reg_C"/>
    <property type="match status" value="1"/>
</dbReference>
<dbReference type="Pfam" id="PF25872">
    <property type="entry name" value="HTH_77"/>
    <property type="match status" value="1"/>
</dbReference>
<protein>
    <submittedName>
        <fullName evidence="4">ATPase/DNA-binding winged helix-turn-helix (WHTH) protein</fullName>
    </submittedName>
</protein>
<dbReference type="EMBL" id="JBEPTQ010000002">
    <property type="protein sequence ID" value="MET4723068.1"/>
    <property type="molecule type" value="Genomic_DNA"/>
</dbReference>
<proteinExistence type="predicted"/>
<comment type="caution">
    <text evidence="4">The sequence shown here is derived from an EMBL/GenBank/DDBJ whole genome shotgun (WGS) entry which is preliminary data.</text>
</comment>
<dbReference type="Gene3D" id="1.25.40.10">
    <property type="entry name" value="Tetratricopeptide repeat domain"/>
    <property type="match status" value="1"/>
</dbReference>
<dbReference type="InterPro" id="IPR027417">
    <property type="entry name" value="P-loop_NTPase"/>
</dbReference>
<gene>
    <name evidence="4" type="ORF">ABIF63_007174</name>
</gene>
<dbReference type="RefSeq" id="WP_354270314.1">
    <property type="nucleotide sequence ID" value="NZ_JBEPTQ010000002.1"/>
</dbReference>
<evidence type="ECO:0000313" key="4">
    <source>
        <dbReference type="EMBL" id="MET4723068.1"/>
    </source>
</evidence>
<dbReference type="PRINTS" id="PR00364">
    <property type="entry name" value="DISEASERSIST"/>
</dbReference>
<accession>A0ABV2S1K4</accession>
<dbReference type="CDD" id="cd00383">
    <property type="entry name" value="trans_reg_C"/>
    <property type="match status" value="1"/>
</dbReference>
<name>A0ABV2S1K4_BRAJP</name>
<dbReference type="InterPro" id="IPR016032">
    <property type="entry name" value="Sig_transdc_resp-reg_C-effctor"/>
</dbReference>
<keyword evidence="1 2" id="KW-0238">DNA-binding</keyword>
<dbReference type="SUPFAM" id="SSF52540">
    <property type="entry name" value="P-loop containing nucleoside triphosphate hydrolases"/>
    <property type="match status" value="1"/>
</dbReference>
<dbReference type="SUPFAM" id="SSF48452">
    <property type="entry name" value="TPR-like"/>
    <property type="match status" value="1"/>
</dbReference>
<dbReference type="Gene3D" id="1.10.10.10">
    <property type="entry name" value="Winged helix-like DNA-binding domain superfamily/Winged helix DNA-binding domain"/>
    <property type="match status" value="1"/>
</dbReference>
<dbReference type="InterPro" id="IPR011990">
    <property type="entry name" value="TPR-like_helical_dom_sf"/>
</dbReference>
<dbReference type="SUPFAM" id="SSF46894">
    <property type="entry name" value="C-terminal effector domain of the bipartite response regulators"/>
    <property type="match status" value="1"/>
</dbReference>
<keyword evidence="5" id="KW-1185">Reference proteome</keyword>
<dbReference type="Proteomes" id="UP001549291">
    <property type="component" value="Unassembled WGS sequence"/>
</dbReference>
<evidence type="ECO:0000256" key="1">
    <source>
        <dbReference type="ARBA" id="ARBA00023125"/>
    </source>
</evidence>
<feature type="domain" description="OmpR/PhoB-type" evidence="3">
    <location>
        <begin position="33"/>
        <end position="128"/>
    </location>
</feature>
<reference evidence="4 5" key="1">
    <citation type="submission" date="2024-06" db="EMBL/GenBank/DDBJ databases">
        <title>Genomic Encyclopedia of Type Strains, Phase V (KMG-V): Genome sequencing to study the core and pangenomes of soil and plant-associated prokaryotes.</title>
        <authorList>
            <person name="Whitman W."/>
        </authorList>
    </citation>
    <scope>NUCLEOTIDE SEQUENCE [LARGE SCALE GENOMIC DNA]</scope>
    <source>
        <strain evidence="4 5">USDA 160</strain>
    </source>
</reference>
<dbReference type="InterPro" id="IPR058852">
    <property type="entry name" value="HTH_77"/>
</dbReference>
<dbReference type="InterPro" id="IPR036388">
    <property type="entry name" value="WH-like_DNA-bd_sf"/>
</dbReference>
<dbReference type="PROSITE" id="PS51755">
    <property type="entry name" value="OMPR_PHOB"/>
    <property type="match status" value="1"/>
</dbReference>
<dbReference type="Pfam" id="PF00486">
    <property type="entry name" value="Trans_reg_C"/>
    <property type="match status" value="1"/>
</dbReference>
<dbReference type="InterPro" id="IPR001867">
    <property type="entry name" value="OmpR/PhoB-type_DNA-bd"/>
</dbReference>
<dbReference type="PANTHER" id="PTHR47691:SF3">
    <property type="entry name" value="HTH-TYPE TRANSCRIPTIONAL REGULATOR RV0890C-RELATED"/>
    <property type="match status" value="1"/>
</dbReference>
<evidence type="ECO:0000259" key="3">
    <source>
        <dbReference type="PROSITE" id="PS51755"/>
    </source>
</evidence>
<evidence type="ECO:0000256" key="2">
    <source>
        <dbReference type="PROSITE-ProRule" id="PRU01091"/>
    </source>
</evidence>
<dbReference type="PANTHER" id="PTHR47691">
    <property type="entry name" value="REGULATOR-RELATED"/>
    <property type="match status" value="1"/>
</dbReference>
<organism evidence="4 5">
    <name type="scientific">Bradyrhizobium japonicum</name>
    <dbReference type="NCBI Taxonomy" id="375"/>
    <lineage>
        <taxon>Bacteria</taxon>
        <taxon>Pseudomonadati</taxon>
        <taxon>Pseudomonadota</taxon>
        <taxon>Alphaproteobacteria</taxon>
        <taxon>Hyphomicrobiales</taxon>
        <taxon>Nitrobacteraceae</taxon>
        <taxon>Bradyrhizobium</taxon>
    </lineage>
</organism>
<evidence type="ECO:0000313" key="5">
    <source>
        <dbReference type="Proteomes" id="UP001549291"/>
    </source>
</evidence>
<feature type="DNA-binding region" description="OmpR/PhoB-type" evidence="2">
    <location>
        <begin position="33"/>
        <end position="128"/>
    </location>
</feature>
<sequence length="992" mass="106757">MQGAVIFGGLVTLLDCGSEVDPRTPLMSPSPAVRTYSFGNWLIDCQRRELKCDNITVPIGSRAFEILEKLASCAGHLVTKDDLIGSVWSGLAVENNTLQVHISAVRKALGKDRDLLKTISGRGYTLAGTWRSGHLDQPAATSVSVPTVDSFSSNLPNTRAPLIGREDCLSEIAELMFAYRAVTLVGPGGIGKTKLAIELARLVASSFDGAVALVELATLHDPGLATSTTARALKLALSDKEVSAACIAQAIGSRRLLLILDNCEHVIDVAAQIASAALRYCPNVTILSTSREGLRIDGEYVAAIPPLSVPDSGLRDPGLLLQASAVQLFVARTQALRANFSPGADDLLKVAAICRRLDGIPLALEFAAAQAANLGVDTVLLRLDRRMELLSGGRRDQLPRHQTLRATLDWSYDLLSPDEQRLLCWLAVFPAGFTLDAAIAMMADALSRSDVIETLFNLVGKSLVSLDPSFEGRWRLLETTRAYALEKLAEAGLCEQASRRHAGFLRQLIMPLGDASPASDDLARLAQEIGNVHAALDWAFAPGGDAALGVELTAGFVPVWMQLLSFMECSTRIEHALAHLDGKLTCNPRLKAQLYVALGFALLNTTGSADRMKAALNIGLALGEELSDLELQLKAVWTLWSYNLNSGQYDAAKNVGERYLEIALRTGNPANETVGRRLIGAATHFYGAQEEARRELTLSLNHSAHGLKDGTNQMWFLLNQSVLAKAMLARVLLLQGKIAQSRSLAAECLEEAQREKDKLAIAYALRNAVCPIALMTHDVATADQAIASLLELVTREGIAFWTSWTSCLKGQLLVLQGRHHDGIELLRSGLKARAENGWLMRNPEFLGSLAEGLFAVGETAQALAAVEDALTISRQGQQLWCLADLLRIKGEILLADGSSDRSRSEVLFSEGLSVAREQQCRFYELKVAAAWARIMAASDRQQTALDLVGPVSALFDREVDLPALAFARGLAASPGISISTCGDDGAPSCTCH</sequence>